<dbReference type="Proteomes" id="UP000608513">
    <property type="component" value="Unassembled WGS sequence"/>
</dbReference>
<keyword evidence="3" id="KW-0479">Metal-binding</keyword>
<dbReference type="GO" id="GO:0051603">
    <property type="term" value="P:proteolysis involved in protein catabolic process"/>
    <property type="evidence" value="ECO:0007669"/>
    <property type="project" value="TreeGrafter"/>
</dbReference>
<dbReference type="GO" id="GO:0016020">
    <property type="term" value="C:membrane"/>
    <property type="evidence" value="ECO:0007669"/>
    <property type="project" value="TreeGrafter"/>
</dbReference>
<evidence type="ECO:0000313" key="9">
    <source>
        <dbReference type="Proteomes" id="UP000608513"/>
    </source>
</evidence>
<evidence type="ECO:0000259" key="7">
    <source>
        <dbReference type="Pfam" id="PF01435"/>
    </source>
</evidence>
<evidence type="ECO:0000256" key="3">
    <source>
        <dbReference type="ARBA" id="ARBA00022723"/>
    </source>
</evidence>
<dbReference type="GO" id="GO:0004222">
    <property type="term" value="F:metalloendopeptidase activity"/>
    <property type="evidence" value="ECO:0007669"/>
    <property type="project" value="InterPro"/>
</dbReference>
<sequence length="480" mass="52325">MAAAPVRAQLPQLGDTGDMGTSAERKLGERIARELYRDPDYIDDPILVEYVQRLWQPLLDAARGRGELTAELDERFAWQVLLGKDRSVNAFALPGGWLGLHSGLIAVTTTRDELASVLAHELSHVTQRHISRMVTQQNQQAPWMVAAMILGAMAASKNPQMGGAIVAGSQGLGAQQALNFSRDMEREADRIGFGVMTAAGFEPQGFVSMFEKLQQAARLNDSGAYPYLRTHPMTTERAADMQARQQLAARAPVQPTLEHAMVAARARVISNAGVDALRGMVAEAESAGLASQPRPRQAGALYAGALSAARLRDAATTRQLLSRLDTAAAGDAEGQRLARLLAAEIAQAQQDWPRVLQLVDPASDRRPEVLLATQAWTHTGRSRDAAQRLQTWVAAQPRDAAAWQLLAAAYGEQGQALRGVRAEAEARVAQLDYRAAMDRFRAAQDMARKATDRSDYIEASIIDTRARQVESLLREQSLER</sequence>
<dbReference type="GO" id="GO:0046872">
    <property type="term" value="F:metal ion binding"/>
    <property type="evidence" value="ECO:0007669"/>
    <property type="project" value="UniProtKB-KW"/>
</dbReference>
<evidence type="ECO:0000256" key="6">
    <source>
        <dbReference type="ARBA" id="ARBA00023049"/>
    </source>
</evidence>
<comment type="cofactor">
    <cofactor evidence="1">
        <name>Zn(2+)</name>
        <dbReference type="ChEBI" id="CHEBI:29105"/>
    </cofactor>
</comment>
<keyword evidence="5" id="KW-0862">Zinc</keyword>
<dbReference type="Gene3D" id="3.30.2010.10">
    <property type="entry name" value="Metalloproteases ('zincins'), catalytic domain"/>
    <property type="match status" value="1"/>
</dbReference>
<organism evidence="8 9">
    <name type="scientific">Ramlibacter cellulosilyticus</name>
    <dbReference type="NCBI Taxonomy" id="2764187"/>
    <lineage>
        <taxon>Bacteria</taxon>
        <taxon>Pseudomonadati</taxon>
        <taxon>Pseudomonadota</taxon>
        <taxon>Betaproteobacteria</taxon>
        <taxon>Burkholderiales</taxon>
        <taxon>Comamonadaceae</taxon>
        <taxon>Ramlibacter</taxon>
    </lineage>
</organism>
<dbReference type="InterPro" id="IPR001915">
    <property type="entry name" value="Peptidase_M48"/>
</dbReference>
<gene>
    <name evidence="8" type="ORF">H8N03_07575</name>
</gene>
<dbReference type="PANTHER" id="PTHR22726:SF1">
    <property type="entry name" value="METALLOENDOPEPTIDASE OMA1, MITOCHONDRIAL"/>
    <property type="match status" value="1"/>
</dbReference>
<evidence type="ECO:0000256" key="1">
    <source>
        <dbReference type="ARBA" id="ARBA00001947"/>
    </source>
</evidence>
<keyword evidence="9" id="KW-1185">Reference proteome</keyword>
<dbReference type="RefSeq" id="WP_187075768.1">
    <property type="nucleotide sequence ID" value="NZ_JACORT010000002.1"/>
</dbReference>
<evidence type="ECO:0000313" key="8">
    <source>
        <dbReference type="EMBL" id="MBC5782802.1"/>
    </source>
</evidence>
<feature type="domain" description="Peptidase M48" evidence="7">
    <location>
        <begin position="78"/>
        <end position="244"/>
    </location>
</feature>
<evidence type="ECO:0000256" key="5">
    <source>
        <dbReference type="ARBA" id="ARBA00022833"/>
    </source>
</evidence>
<accession>A0A923SEC7</accession>
<protein>
    <submittedName>
        <fullName evidence="8">M48 family metalloprotease</fullName>
    </submittedName>
</protein>
<keyword evidence="6 8" id="KW-0482">Metalloprotease</keyword>
<dbReference type="AlphaFoldDB" id="A0A923SEC7"/>
<reference evidence="8" key="1">
    <citation type="submission" date="2020-08" db="EMBL/GenBank/DDBJ databases">
        <title>Ramlibacter sp. USB13 16S ribosomal RNA gene genome sequencing and assembly.</title>
        <authorList>
            <person name="Kang M."/>
        </authorList>
    </citation>
    <scope>NUCLEOTIDE SEQUENCE</scope>
    <source>
        <strain evidence="8">USB13</strain>
    </source>
</reference>
<proteinExistence type="predicted"/>
<comment type="caution">
    <text evidence="8">The sequence shown here is derived from an EMBL/GenBank/DDBJ whole genome shotgun (WGS) entry which is preliminary data.</text>
</comment>
<evidence type="ECO:0000256" key="2">
    <source>
        <dbReference type="ARBA" id="ARBA00022670"/>
    </source>
</evidence>
<evidence type="ECO:0000256" key="4">
    <source>
        <dbReference type="ARBA" id="ARBA00022801"/>
    </source>
</evidence>
<dbReference type="PANTHER" id="PTHR22726">
    <property type="entry name" value="METALLOENDOPEPTIDASE OMA1"/>
    <property type="match status" value="1"/>
</dbReference>
<name>A0A923SEC7_9BURK</name>
<dbReference type="EMBL" id="JACORT010000002">
    <property type="protein sequence ID" value="MBC5782802.1"/>
    <property type="molecule type" value="Genomic_DNA"/>
</dbReference>
<keyword evidence="4" id="KW-0378">Hydrolase</keyword>
<dbReference type="Pfam" id="PF01435">
    <property type="entry name" value="Peptidase_M48"/>
    <property type="match status" value="1"/>
</dbReference>
<dbReference type="InterPro" id="IPR051156">
    <property type="entry name" value="Mito/Outer_Membr_Metalloprot"/>
</dbReference>
<keyword evidence="2" id="KW-0645">Protease</keyword>